<comment type="caution">
    <text evidence="2">The sequence shown here is derived from an EMBL/GenBank/DDBJ whole genome shotgun (WGS) entry which is preliminary data.</text>
</comment>
<reference evidence="2 3" key="1">
    <citation type="journal article" date="2017" name="Curr. Biol.">
        <title>Genome architecture and evolution of a unichromosomal asexual nematode.</title>
        <authorList>
            <person name="Fradin H."/>
            <person name="Zegar C."/>
            <person name="Gutwein M."/>
            <person name="Lucas J."/>
            <person name="Kovtun M."/>
            <person name="Corcoran D."/>
            <person name="Baugh L.R."/>
            <person name="Kiontke K."/>
            <person name="Gunsalus K."/>
            <person name="Fitch D.H."/>
            <person name="Piano F."/>
        </authorList>
    </citation>
    <scope>NUCLEOTIDE SEQUENCE [LARGE SCALE GENOMIC DNA]</scope>
    <source>
        <strain evidence="2">PF1309</strain>
    </source>
</reference>
<dbReference type="AlphaFoldDB" id="A0A2A2JMD6"/>
<gene>
    <name evidence="2" type="ORF">WR25_04626</name>
</gene>
<accession>A0A2A2JMD6</accession>
<dbReference type="Proteomes" id="UP000218231">
    <property type="component" value="Unassembled WGS sequence"/>
</dbReference>
<name>A0A2A2JMD6_9BILA</name>
<evidence type="ECO:0008006" key="4">
    <source>
        <dbReference type="Google" id="ProtNLM"/>
    </source>
</evidence>
<evidence type="ECO:0000313" key="3">
    <source>
        <dbReference type="Proteomes" id="UP000218231"/>
    </source>
</evidence>
<dbReference type="OrthoDB" id="1854502at2759"/>
<proteinExistence type="predicted"/>
<dbReference type="Gene3D" id="2.30.29.30">
    <property type="entry name" value="Pleckstrin-homology domain (PH domain)/Phosphotyrosine-binding domain (PTB)"/>
    <property type="match status" value="1"/>
</dbReference>
<protein>
    <recommendedName>
        <fullName evidence="4">PH domain-containing protein</fullName>
    </recommendedName>
</protein>
<keyword evidence="3" id="KW-1185">Reference proteome</keyword>
<organism evidence="2 3">
    <name type="scientific">Diploscapter pachys</name>
    <dbReference type="NCBI Taxonomy" id="2018661"/>
    <lineage>
        <taxon>Eukaryota</taxon>
        <taxon>Metazoa</taxon>
        <taxon>Ecdysozoa</taxon>
        <taxon>Nematoda</taxon>
        <taxon>Chromadorea</taxon>
        <taxon>Rhabditida</taxon>
        <taxon>Rhabditina</taxon>
        <taxon>Rhabditomorpha</taxon>
        <taxon>Rhabditoidea</taxon>
        <taxon>Rhabditidae</taxon>
        <taxon>Diploscapter</taxon>
    </lineage>
</organism>
<feature type="compositionally biased region" description="Low complexity" evidence="1">
    <location>
        <begin position="55"/>
        <end position="66"/>
    </location>
</feature>
<evidence type="ECO:0000313" key="2">
    <source>
        <dbReference type="EMBL" id="PAV62817.1"/>
    </source>
</evidence>
<dbReference type="SUPFAM" id="SSF50729">
    <property type="entry name" value="PH domain-like"/>
    <property type="match status" value="1"/>
</dbReference>
<feature type="region of interest" description="Disordered" evidence="1">
    <location>
        <begin position="41"/>
        <end position="66"/>
    </location>
</feature>
<dbReference type="EMBL" id="LIAE01010345">
    <property type="protein sequence ID" value="PAV62817.1"/>
    <property type="molecule type" value="Genomic_DNA"/>
</dbReference>
<feature type="region of interest" description="Disordered" evidence="1">
    <location>
        <begin position="1"/>
        <end position="29"/>
    </location>
</feature>
<dbReference type="InterPro" id="IPR011993">
    <property type="entry name" value="PH-like_dom_sf"/>
</dbReference>
<feature type="compositionally biased region" description="Polar residues" evidence="1">
    <location>
        <begin position="41"/>
        <end position="51"/>
    </location>
</feature>
<sequence>MGVEDSRNPARPANLSPVSPPRKPKAARRHFFRRSKLRPISRTSSFSSNGPVSPRLMSLSSTRGGSLSSLNTNITEEKAGYLSKWVNYIKGYRQRWFVLDSNGVLSYYSCFCCCNVLIYCDPKDIST</sequence>
<evidence type="ECO:0000256" key="1">
    <source>
        <dbReference type="SAM" id="MobiDB-lite"/>
    </source>
</evidence>
<dbReference type="STRING" id="2018661.A0A2A2JMD6"/>